<sequence>MDAVQPTLVTRLNTEWEWLCADPGSAGRVRSWMLGAGVLDEEQAPAGLGELCTLLRKGAKRDEPGFIDAWMGVLLHRVSAGDGRDAELAARVLVQAMLPHACRVLRGCVRSGEDVEDVAQVVIASLWEVVRTFPIARRPRKVAAGLRLELWHRVSRELRRELAPSEPLDGTWAAALPGGVEPADAVEPVLLARAAEAAGLQTAASAVEELEGARGEMVALLVWALEREVLTTEAASGICDHYREGAPQDAAAASTRGVSPVALRRRRSRAVARLRQAAPQWVEAA</sequence>
<dbReference type="Proteomes" id="UP000292452">
    <property type="component" value="Unassembled WGS sequence"/>
</dbReference>
<comment type="caution">
    <text evidence="1">The sequence shown here is derived from an EMBL/GenBank/DDBJ whole genome shotgun (WGS) entry which is preliminary data.</text>
</comment>
<dbReference type="RefSeq" id="WP_131123179.1">
    <property type="nucleotide sequence ID" value="NZ_SIXH01000080.1"/>
</dbReference>
<evidence type="ECO:0000313" key="2">
    <source>
        <dbReference type="Proteomes" id="UP000292452"/>
    </source>
</evidence>
<reference evidence="1 2" key="1">
    <citation type="submission" date="2019-02" db="EMBL/GenBank/DDBJ databases">
        <title>Draft Genome Sequence of Streptomyces sp. AM-2504, identified by 16S rRNA comparative analysis as a Streptomyces Kasugaensis strain.</title>
        <authorList>
            <person name="Napolioni V."/>
            <person name="Giuliodori A.M."/>
            <person name="Spurio R."/>
            <person name="Fabbretti A."/>
        </authorList>
    </citation>
    <scope>NUCLEOTIDE SEQUENCE [LARGE SCALE GENOMIC DNA]</scope>
    <source>
        <strain evidence="1 2">AM-2504</strain>
    </source>
</reference>
<evidence type="ECO:0008006" key="3">
    <source>
        <dbReference type="Google" id="ProtNLM"/>
    </source>
</evidence>
<dbReference type="Gene3D" id="1.10.1740.10">
    <property type="match status" value="1"/>
</dbReference>
<dbReference type="InterPro" id="IPR013325">
    <property type="entry name" value="RNA_pol_sigma_r2"/>
</dbReference>
<dbReference type="GO" id="GO:0003700">
    <property type="term" value="F:DNA-binding transcription factor activity"/>
    <property type="evidence" value="ECO:0007669"/>
    <property type="project" value="InterPro"/>
</dbReference>
<accession>A0A4V2JIQ5</accession>
<dbReference type="AlphaFoldDB" id="A0A4V2JIQ5"/>
<proteinExistence type="predicted"/>
<organism evidence="1 2">
    <name type="scientific">Streptomyces kasugaensis</name>
    <dbReference type="NCBI Taxonomy" id="1946"/>
    <lineage>
        <taxon>Bacteria</taxon>
        <taxon>Bacillati</taxon>
        <taxon>Actinomycetota</taxon>
        <taxon>Actinomycetes</taxon>
        <taxon>Kitasatosporales</taxon>
        <taxon>Streptomycetaceae</taxon>
        <taxon>Streptomyces</taxon>
    </lineage>
</organism>
<protein>
    <recommendedName>
        <fullName evidence="3">Sigma-70 family RNA polymerase sigma factor</fullName>
    </recommendedName>
</protein>
<keyword evidence="2" id="KW-1185">Reference proteome</keyword>
<dbReference type="EMBL" id="SIXH01000080">
    <property type="protein sequence ID" value="TBO59451.1"/>
    <property type="molecule type" value="Genomic_DNA"/>
</dbReference>
<name>A0A4V2JIQ5_STRKA</name>
<gene>
    <name evidence="1" type="ORF">EYS09_11915</name>
</gene>
<dbReference type="SUPFAM" id="SSF88946">
    <property type="entry name" value="Sigma2 domain of RNA polymerase sigma factors"/>
    <property type="match status" value="1"/>
</dbReference>
<evidence type="ECO:0000313" key="1">
    <source>
        <dbReference type="EMBL" id="TBO59451.1"/>
    </source>
</evidence>
<dbReference type="GO" id="GO:0006352">
    <property type="term" value="P:DNA-templated transcription initiation"/>
    <property type="evidence" value="ECO:0007669"/>
    <property type="project" value="InterPro"/>
</dbReference>